<proteinExistence type="predicted"/>
<evidence type="ECO:0000259" key="6">
    <source>
        <dbReference type="PROSITE" id="PS51323"/>
    </source>
</evidence>
<dbReference type="InterPro" id="IPR009030">
    <property type="entry name" value="Growth_fac_rcpt_cys_sf"/>
</dbReference>
<dbReference type="PANTHER" id="PTHR14186">
    <property type="entry name" value="INSULIN-LIKE GROWTH FACTOR BINDING PROTEIN-RELATED"/>
    <property type="match status" value="1"/>
</dbReference>
<dbReference type="GeneID" id="111089729"/>
<dbReference type="Gene3D" id="4.10.40.20">
    <property type="match status" value="1"/>
</dbReference>
<feature type="signal peptide" evidence="5">
    <location>
        <begin position="1"/>
        <end position="20"/>
    </location>
</feature>
<gene>
    <name evidence="8" type="primary">LOC111089729</name>
</gene>
<dbReference type="InterPro" id="IPR000867">
    <property type="entry name" value="IGFBP-like"/>
</dbReference>
<name>A0ABM1TRB9_LIMPO</name>
<dbReference type="Proteomes" id="UP000694941">
    <property type="component" value="Unplaced"/>
</dbReference>
<feature type="chain" id="PRO_5045389322" evidence="5">
    <location>
        <begin position="21"/>
        <end position="99"/>
    </location>
</feature>
<accession>A0ABM1TRB9</accession>
<dbReference type="InterPro" id="IPR011390">
    <property type="entry name" value="IGFBP_rP_mac25"/>
</dbReference>
<dbReference type="PROSITE" id="PS51323">
    <property type="entry name" value="IGFBP_N_2"/>
    <property type="match status" value="1"/>
</dbReference>
<evidence type="ECO:0000313" key="7">
    <source>
        <dbReference type="Proteomes" id="UP000694941"/>
    </source>
</evidence>
<sequence>MDRGFLLLAVFLTAITWVSGLDCIWPCPKEDCRVIDESKCKAGTTLDICGCCTVCAKAEGESCGGPWDMEGTCGTGLFCQKNENQDINTKGICVPVSSY</sequence>
<dbReference type="RefSeq" id="XP_022258425.1">
    <property type="nucleotide sequence ID" value="XM_022402717.1"/>
</dbReference>
<dbReference type="SMART" id="SM00121">
    <property type="entry name" value="IB"/>
    <property type="match status" value="1"/>
</dbReference>
<keyword evidence="2" id="KW-0964">Secreted</keyword>
<evidence type="ECO:0000256" key="5">
    <source>
        <dbReference type="SAM" id="SignalP"/>
    </source>
</evidence>
<keyword evidence="7" id="KW-1185">Reference proteome</keyword>
<organism evidence="7 8">
    <name type="scientific">Limulus polyphemus</name>
    <name type="common">Atlantic horseshoe crab</name>
    <dbReference type="NCBI Taxonomy" id="6850"/>
    <lineage>
        <taxon>Eukaryota</taxon>
        <taxon>Metazoa</taxon>
        <taxon>Ecdysozoa</taxon>
        <taxon>Arthropoda</taxon>
        <taxon>Chelicerata</taxon>
        <taxon>Merostomata</taxon>
        <taxon>Xiphosura</taxon>
        <taxon>Limulidae</taxon>
        <taxon>Limulus</taxon>
    </lineage>
</organism>
<evidence type="ECO:0000256" key="1">
    <source>
        <dbReference type="ARBA" id="ARBA00004613"/>
    </source>
</evidence>
<keyword evidence="4" id="KW-1015">Disulfide bond</keyword>
<dbReference type="PANTHER" id="PTHR14186:SF20">
    <property type="entry name" value="CYSTEINE-RICH MOTOR NEURON 1 PROTEIN-LIKE"/>
    <property type="match status" value="1"/>
</dbReference>
<dbReference type="SUPFAM" id="SSF57184">
    <property type="entry name" value="Growth factor receptor domain"/>
    <property type="match status" value="1"/>
</dbReference>
<evidence type="ECO:0000256" key="3">
    <source>
        <dbReference type="ARBA" id="ARBA00022729"/>
    </source>
</evidence>
<dbReference type="Pfam" id="PF00219">
    <property type="entry name" value="IGFBP"/>
    <property type="match status" value="1"/>
</dbReference>
<evidence type="ECO:0000313" key="8">
    <source>
        <dbReference type="RefSeq" id="XP_022258425.1"/>
    </source>
</evidence>
<protein>
    <submittedName>
        <fullName evidence="8">Venom protein 302-like</fullName>
    </submittedName>
</protein>
<evidence type="ECO:0000256" key="2">
    <source>
        <dbReference type="ARBA" id="ARBA00022525"/>
    </source>
</evidence>
<keyword evidence="3 5" id="KW-0732">Signal</keyword>
<comment type="subcellular location">
    <subcellularLocation>
        <location evidence="1">Secreted</location>
    </subcellularLocation>
</comment>
<reference evidence="8" key="1">
    <citation type="submission" date="2025-08" db="UniProtKB">
        <authorList>
            <consortium name="RefSeq"/>
        </authorList>
    </citation>
    <scope>IDENTIFICATION</scope>
    <source>
        <tissue evidence="8">Muscle</tissue>
    </source>
</reference>
<evidence type="ECO:0000256" key="4">
    <source>
        <dbReference type="ARBA" id="ARBA00023157"/>
    </source>
</evidence>
<feature type="domain" description="IGFBP N-terminal" evidence="6">
    <location>
        <begin position="19"/>
        <end position="96"/>
    </location>
</feature>